<evidence type="ECO:0000256" key="1">
    <source>
        <dbReference type="SAM" id="MobiDB-lite"/>
    </source>
</evidence>
<evidence type="ECO:0000313" key="3">
    <source>
        <dbReference type="Proteomes" id="UP000189004"/>
    </source>
</evidence>
<comment type="caution">
    <text evidence="2">The sequence shown here is derived from an EMBL/GenBank/DDBJ whole genome shotgun (WGS) entry which is preliminary data.</text>
</comment>
<dbReference type="AlphaFoldDB" id="A0A1V3BYV1"/>
<keyword evidence="3" id="KW-1185">Reference proteome</keyword>
<dbReference type="Gene3D" id="3.90.79.10">
    <property type="entry name" value="Nucleoside Triphosphate Pyrophosphohydrolase"/>
    <property type="match status" value="1"/>
</dbReference>
<sequence>MIHSQESPHRDWVHFFFVCRLWSGTPVNNEPHKHTEIRWWPVREPPPDTVDYCAQALGHLSAGVRFSRHRIRTTRPMVSAPAQNTPGPQRRSRPGPAQQEPG</sequence>
<dbReference type="InterPro" id="IPR015797">
    <property type="entry name" value="NUDIX_hydrolase-like_dom_sf"/>
</dbReference>
<proteinExistence type="predicted"/>
<dbReference type="Proteomes" id="UP000189004">
    <property type="component" value="Unassembled WGS sequence"/>
</dbReference>
<dbReference type="SUPFAM" id="SSF55811">
    <property type="entry name" value="Nudix"/>
    <property type="match status" value="1"/>
</dbReference>
<dbReference type="EMBL" id="MCOK01000001">
    <property type="protein sequence ID" value="OOC53552.1"/>
    <property type="molecule type" value="Genomic_DNA"/>
</dbReference>
<evidence type="ECO:0008006" key="4">
    <source>
        <dbReference type="Google" id="ProtNLM"/>
    </source>
</evidence>
<evidence type="ECO:0000313" key="2">
    <source>
        <dbReference type="EMBL" id="OOC53552.1"/>
    </source>
</evidence>
<feature type="region of interest" description="Disordered" evidence="1">
    <location>
        <begin position="69"/>
        <end position="102"/>
    </location>
</feature>
<accession>A0A1V3BYV1</accession>
<dbReference type="STRING" id="501010.NOSIN_06830"/>
<gene>
    <name evidence="2" type="ORF">NOSIN_06830</name>
</gene>
<protein>
    <recommendedName>
        <fullName evidence="4">Nudix hydrolase domain-containing protein</fullName>
    </recommendedName>
</protein>
<organism evidence="2 3">
    <name type="scientific">Nocardiopsis sinuspersici</name>
    <dbReference type="NCBI Taxonomy" id="501010"/>
    <lineage>
        <taxon>Bacteria</taxon>
        <taxon>Bacillati</taxon>
        <taxon>Actinomycetota</taxon>
        <taxon>Actinomycetes</taxon>
        <taxon>Streptosporangiales</taxon>
        <taxon>Nocardiopsidaceae</taxon>
        <taxon>Nocardiopsis</taxon>
    </lineage>
</organism>
<name>A0A1V3BYV1_9ACTN</name>
<reference evidence="3" key="1">
    <citation type="submission" date="2016-08" db="EMBL/GenBank/DDBJ databases">
        <authorList>
            <person name="Tokovenko B."/>
            <person name="Kalinowski J."/>
        </authorList>
    </citation>
    <scope>NUCLEOTIDE SEQUENCE [LARGE SCALE GENOMIC DNA]</scope>
    <source>
        <strain evidence="3">UTMC102</strain>
    </source>
</reference>